<name>A0ABP9KY66_9RHOB</name>
<protein>
    <submittedName>
        <fullName evidence="3">Outer membrane lipid asymmetry maintenance protein MlaD</fullName>
    </submittedName>
</protein>
<dbReference type="PANTHER" id="PTHR33371">
    <property type="entry name" value="INTERMEMBRANE PHOSPHOLIPID TRANSPORT SYSTEM BINDING PROTEIN MLAD-RELATED"/>
    <property type="match status" value="1"/>
</dbReference>
<dbReference type="InterPro" id="IPR003399">
    <property type="entry name" value="Mce/MlaD"/>
</dbReference>
<proteinExistence type="predicted"/>
<comment type="caution">
    <text evidence="3">The sequence shown here is derived from an EMBL/GenBank/DDBJ whole genome shotgun (WGS) entry which is preliminary data.</text>
</comment>
<dbReference type="Pfam" id="PF02470">
    <property type="entry name" value="MlaD"/>
    <property type="match status" value="1"/>
</dbReference>
<dbReference type="RefSeq" id="WP_259546641.1">
    <property type="nucleotide sequence ID" value="NZ_BAABHW010000001.1"/>
</dbReference>
<evidence type="ECO:0000313" key="3">
    <source>
        <dbReference type="EMBL" id="GAA5067408.1"/>
    </source>
</evidence>
<dbReference type="NCBIfam" id="TIGR04430">
    <property type="entry name" value="OM_asym_MlaD"/>
    <property type="match status" value="1"/>
</dbReference>
<dbReference type="InterPro" id="IPR030970">
    <property type="entry name" value="ABC_MlaD"/>
</dbReference>
<organism evidence="3 4">
    <name type="scientific">[Roseibacterium] beibuensis</name>
    <dbReference type="NCBI Taxonomy" id="1193142"/>
    <lineage>
        <taxon>Bacteria</taxon>
        <taxon>Pseudomonadati</taxon>
        <taxon>Pseudomonadota</taxon>
        <taxon>Alphaproteobacteria</taxon>
        <taxon>Rhodobacterales</taxon>
        <taxon>Roseobacteraceae</taxon>
        <taxon>Roseicyclus</taxon>
    </lineage>
</organism>
<gene>
    <name evidence="3" type="primary">mlaD</name>
    <name evidence="3" type="ORF">GCM10023209_07060</name>
</gene>
<sequence length="152" mass="15533">MAERDDTLTEILVGGLVLAAAAGFFFYAVTSAGGLGTPGGYRLEASFRSAEGIGVGTEVRLAGVRIGTVTAMELNPETFLADTTFTVSDDVILPDDSAIAIASEGLLGGNFVEVIPGGSPFNLEPGDAILDTQSSVSLLTLLMRFVSGEGGE</sequence>
<accession>A0ABP9KY66</accession>
<dbReference type="Proteomes" id="UP001499910">
    <property type="component" value="Unassembled WGS sequence"/>
</dbReference>
<evidence type="ECO:0000313" key="4">
    <source>
        <dbReference type="Proteomes" id="UP001499910"/>
    </source>
</evidence>
<dbReference type="PANTHER" id="PTHR33371:SF4">
    <property type="entry name" value="INTERMEMBRANE PHOSPHOLIPID TRANSPORT SYSTEM BINDING PROTEIN MLAD"/>
    <property type="match status" value="1"/>
</dbReference>
<feature type="domain" description="Mce/MlaD" evidence="2">
    <location>
        <begin position="40"/>
        <end position="117"/>
    </location>
</feature>
<feature type="transmembrane region" description="Helical" evidence="1">
    <location>
        <begin position="12"/>
        <end position="35"/>
    </location>
</feature>
<evidence type="ECO:0000259" key="2">
    <source>
        <dbReference type="Pfam" id="PF02470"/>
    </source>
</evidence>
<dbReference type="EMBL" id="BAABHW010000001">
    <property type="protein sequence ID" value="GAA5067408.1"/>
    <property type="molecule type" value="Genomic_DNA"/>
</dbReference>
<evidence type="ECO:0000256" key="1">
    <source>
        <dbReference type="SAM" id="Phobius"/>
    </source>
</evidence>
<keyword evidence="1" id="KW-0812">Transmembrane</keyword>
<reference evidence="4" key="1">
    <citation type="journal article" date="2019" name="Int. J. Syst. Evol. Microbiol.">
        <title>The Global Catalogue of Microorganisms (GCM) 10K type strain sequencing project: providing services to taxonomists for standard genome sequencing and annotation.</title>
        <authorList>
            <consortium name="The Broad Institute Genomics Platform"/>
            <consortium name="The Broad Institute Genome Sequencing Center for Infectious Disease"/>
            <person name="Wu L."/>
            <person name="Ma J."/>
        </authorList>
    </citation>
    <scope>NUCLEOTIDE SEQUENCE [LARGE SCALE GENOMIC DNA]</scope>
    <source>
        <strain evidence="4">JCM 18015</strain>
    </source>
</reference>
<keyword evidence="1" id="KW-0472">Membrane</keyword>
<dbReference type="InterPro" id="IPR052336">
    <property type="entry name" value="MlaD_Phospholipid_Transporter"/>
</dbReference>
<keyword evidence="4" id="KW-1185">Reference proteome</keyword>
<keyword evidence="1" id="KW-1133">Transmembrane helix</keyword>